<comment type="function">
    <text evidence="1">Allows the formation of correctly charged Asn-tRNA(Asn) or Gln-tRNA(Gln) through the transamidation of misacylated Asp-tRNA(Asn) or Glu-tRNA(Gln) in organisms which lack either or both of asparaginyl-tRNA or glutaminyl-tRNA synthetases. The reaction takes place in the presence of glutamine and ATP through an activated phospho-Asp-tRNA(Asn) or phospho-Glu-tRNA(Gln).</text>
</comment>
<dbReference type="PANTHER" id="PTHR15004:SF0">
    <property type="entry name" value="GLUTAMYL-TRNA(GLN) AMIDOTRANSFERASE SUBUNIT C, MITOCHONDRIAL"/>
    <property type="match status" value="1"/>
</dbReference>
<comment type="catalytic activity">
    <reaction evidence="1">
        <text>L-aspartyl-tRNA(Asn) + L-glutamine + ATP + H2O = L-asparaginyl-tRNA(Asn) + L-glutamate + ADP + phosphate + 2 H(+)</text>
        <dbReference type="Rhea" id="RHEA:14513"/>
        <dbReference type="Rhea" id="RHEA-COMP:9674"/>
        <dbReference type="Rhea" id="RHEA-COMP:9677"/>
        <dbReference type="ChEBI" id="CHEBI:15377"/>
        <dbReference type="ChEBI" id="CHEBI:15378"/>
        <dbReference type="ChEBI" id="CHEBI:29985"/>
        <dbReference type="ChEBI" id="CHEBI:30616"/>
        <dbReference type="ChEBI" id="CHEBI:43474"/>
        <dbReference type="ChEBI" id="CHEBI:58359"/>
        <dbReference type="ChEBI" id="CHEBI:78515"/>
        <dbReference type="ChEBI" id="CHEBI:78516"/>
        <dbReference type="ChEBI" id="CHEBI:456216"/>
    </reaction>
</comment>
<dbReference type="PANTHER" id="PTHR15004">
    <property type="entry name" value="GLUTAMYL-TRNA(GLN) AMIDOTRANSFERASE SUBUNIT C, MITOCHONDRIAL"/>
    <property type="match status" value="1"/>
</dbReference>
<comment type="catalytic activity">
    <reaction evidence="1">
        <text>L-glutamyl-tRNA(Gln) + L-glutamine + ATP + H2O = L-glutaminyl-tRNA(Gln) + L-glutamate + ADP + phosphate + H(+)</text>
        <dbReference type="Rhea" id="RHEA:17521"/>
        <dbReference type="Rhea" id="RHEA-COMP:9681"/>
        <dbReference type="Rhea" id="RHEA-COMP:9684"/>
        <dbReference type="ChEBI" id="CHEBI:15377"/>
        <dbReference type="ChEBI" id="CHEBI:15378"/>
        <dbReference type="ChEBI" id="CHEBI:29985"/>
        <dbReference type="ChEBI" id="CHEBI:30616"/>
        <dbReference type="ChEBI" id="CHEBI:43474"/>
        <dbReference type="ChEBI" id="CHEBI:58359"/>
        <dbReference type="ChEBI" id="CHEBI:78520"/>
        <dbReference type="ChEBI" id="CHEBI:78521"/>
        <dbReference type="ChEBI" id="CHEBI:456216"/>
    </reaction>
</comment>
<comment type="caution">
    <text evidence="2">The sequence shown here is derived from an EMBL/GenBank/DDBJ whole genome shotgun (WGS) entry which is preliminary data.</text>
</comment>
<dbReference type="InterPro" id="IPR003837">
    <property type="entry name" value="GatC"/>
</dbReference>
<dbReference type="GO" id="GO:0006412">
    <property type="term" value="P:translation"/>
    <property type="evidence" value="ECO:0007669"/>
    <property type="project" value="UniProtKB-UniRule"/>
</dbReference>
<keyword evidence="1" id="KW-0067">ATP-binding</keyword>
<dbReference type="SUPFAM" id="SSF141000">
    <property type="entry name" value="Glu-tRNAGln amidotransferase C subunit"/>
    <property type="match status" value="1"/>
</dbReference>
<dbReference type="Gene3D" id="1.10.20.60">
    <property type="entry name" value="Glu-tRNAGln amidotransferase C subunit, N-terminal domain"/>
    <property type="match status" value="1"/>
</dbReference>
<dbReference type="GO" id="GO:0005524">
    <property type="term" value="F:ATP binding"/>
    <property type="evidence" value="ECO:0007669"/>
    <property type="project" value="UniProtKB-KW"/>
</dbReference>
<dbReference type="AlphaFoldDB" id="A0A8J3AKD9"/>
<keyword evidence="1" id="KW-0436">Ligase</keyword>
<gene>
    <name evidence="1 2" type="primary">gatC</name>
    <name evidence="2" type="ORF">GCM10007377_10790</name>
</gene>
<proteinExistence type="inferred from homology"/>
<organism evidence="2 3">
    <name type="scientific">Galliscardovia ingluviei</name>
    <dbReference type="NCBI Taxonomy" id="1769422"/>
    <lineage>
        <taxon>Bacteria</taxon>
        <taxon>Bacillati</taxon>
        <taxon>Actinomycetota</taxon>
        <taxon>Actinomycetes</taxon>
        <taxon>Bifidobacteriales</taxon>
        <taxon>Bifidobacteriaceae</taxon>
        <taxon>Galliscardovia</taxon>
    </lineage>
</organism>
<sequence length="97" mass="10477">MPTTFDRAQIEHLGDLARIALTDDEITRLQGELNVIADSINKIQEVATDDVQPTANPVPLEAYMRPDEPATPLTQQEATAGAPAVEHGMFVAPQIQG</sequence>
<dbReference type="GO" id="GO:0070681">
    <property type="term" value="P:glutaminyl-tRNAGln biosynthesis via transamidation"/>
    <property type="evidence" value="ECO:0007669"/>
    <property type="project" value="TreeGrafter"/>
</dbReference>
<dbReference type="Proteomes" id="UP000619536">
    <property type="component" value="Unassembled WGS sequence"/>
</dbReference>
<keyword evidence="3" id="KW-1185">Reference proteome</keyword>
<name>A0A8J3AKD9_9BIFI</name>
<dbReference type="EC" id="6.3.5.-" evidence="1"/>
<dbReference type="RefSeq" id="WP_188355228.1">
    <property type="nucleotide sequence ID" value="NZ_BMDH01000002.1"/>
</dbReference>
<dbReference type="EMBL" id="BMDH01000002">
    <property type="protein sequence ID" value="GGI14409.1"/>
    <property type="molecule type" value="Genomic_DNA"/>
</dbReference>
<dbReference type="Pfam" id="PF02686">
    <property type="entry name" value="GatC"/>
    <property type="match status" value="1"/>
</dbReference>
<evidence type="ECO:0000313" key="3">
    <source>
        <dbReference type="Proteomes" id="UP000619536"/>
    </source>
</evidence>
<keyword evidence="1" id="KW-0648">Protein biosynthesis</keyword>
<comment type="similarity">
    <text evidence="1">Belongs to the GatC family.</text>
</comment>
<dbReference type="GO" id="GO:0050567">
    <property type="term" value="F:glutaminyl-tRNA synthase (glutamine-hydrolyzing) activity"/>
    <property type="evidence" value="ECO:0007669"/>
    <property type="project" value="UniProtKB-UniRule"/>
</dbReference>
<dbReference type="InterPro" id="IPR036113">
    <property type="entry name" value="Asp/Glu-ADT_sf_sub_c"/>
</dbReference>
<protein>
    <recommendedName>
        <fullName evidence="1">Aspartyl/glutamyl-tRNA(Asn/Gln) amidotransferase subunit C</fullName>
        <shortName evidence="1">Asp/Glu-ADT subunit C</shortName>
        <ecNumber evidence="1">6.3.5.-</ecNumber>
    </recommendedName>
</protein>
<reference evidence="2" key="2">
    <citation type="submission" date="2020-09" db="EMBL/GenBank/DDBJ databases">
        <authorList>
            <person name="Sun Q."/>
            <person name="Sedlacek I."/>
        </authorList>
    </citation>
    <scope>NUCLEOTIDE SEQUENCE</scope>
    <source>
        <strain evidence="2">CCM 8606</strain>
    </source>
</reference>
<keyword evidence="1" id="KW-0547">Nucleotide-binding</keyword>
<dbReference type="NCBIfam" id="TIGR00135">
    <property type="entry name" value="gatC"/>
    <property type="match status" value="1"/>
</dbReference>
<comment type="subunit">
    <text evidence="1">Heterotrimer of A, B and C subunits.</text>
</comment>
<reference evidence="2" key="1">
    <citation type="journal article" date="2014" name="Int. J. Syst. Evol. Microbiol.">
        <title>Complete genome sequence of Corynebacterium casei LMG S-19264T (=DSM 44701T), isolated from a smear-ripened cheese.</title>
        <authorList>
            <consortium name="US DOE Joint Genome Institute (JGI-PGF)"/>
            <person name="Walter F."/>
            <person name="Albersmeier A."/>
            <person name="Kalinowski J."/>
            <person name="Ruckert C."/>
        </authorList>
    </citation>
    <scope>NUCLEOTIDE SEQUENCE</scope>
    <source>
        <strain evidence="2">CCM 8606</strain>
    </source>
</reference>
<dbReference type="HAMAP" id="MF_00122">
    <property type="entry name" value="GatC"/>
    <property type="match status" value="1"/>
</dbReference>
<accession>A0A8J3AKD9</accession>
<dbReference type="GO" id="GO:0006450">
    <property type="term" value="P:regulation of translational fidelity"/>
    <property type="evidence" value="ECO:0007669"/>
    <property type="project" value="InterPro"/>
</dbReference>
<evidence type="ECO:0000256" key="1">
    <source>
        <dbReference type="HAMAP-Rule" id="MF_00122"/>
    </source>
</evidence>
<evidence type="ECO:0000313" key="2">
    <source>
        <dbReference type="EMBL" id="GGI14409.1"/>
    </source>
</evidence>